<evidence type="ECO:0000256" key="2">
    <source>
        <dbReference type="ARBA" id="ARBA00022723"/>
    </source>
</evidence>
<evidence type="ECO:0000313" key="7">
    <source>
        <dbReference type="Proteomes" id="UP000309992"/>
    </source>
</evidence>
<evidence type="ECO:0000256" key="3">
    <source>
        <dbReference type="ARBA" id="ARBA00022801"/>
    </source>
</evidence>
<gene>
    <name evidence="6" type="ORF">FCN18_11460</name>
</gene>
<proteinExistence type="predicted"/>
<keyword evidence="2" id="KW-0479">Metal-binding</keyword>
<dbReference type="Pfam" id="PF01850">
    <property type="entry name" value="PIN"/>
    <property type="match status" value="1"/>
</dbReference>
<reference evidence="6 7" key="1">
    <citation type="journal article" date="2015" name="Antonie Van Leeuwenhoek">
        <title>Prauserella endophytica sp. nov., an endophytic actinobacterium isolated from Tamarix taklamakanensis.</title>
        <authorList>
            <person name="Liu J.M."/>
            <person name="Habden X."/>
            <person name="Guo L."/>
            <person name="Tuo L."/>
            <person name="Jiang Z.K."/>
            <person name="Liu S.W."/>
            <person name="Liu X.F."/>
            <person name="Chen L."/>
            <person name="Li R.F."/>
            <person name="Zhang Y.Q."/>
            <person name="Sun C.H."/>
        </authorList>
    </citation>
    <scope>NUCLEOTIDE SEQUENCE [LARGE SCALE GENOMIC DNA]</scope>
    <source>
        <strain evidence="6 7">CGMCC 4.7182</strain>
    </source>
</reference>
<protein>
    <submittedName>
        <fullName evidence="6">Type II toxin-antitoxin system VapC family toxin</fullName>
    </submittedName>
</protein>
<evidence type="ECO:0000259" key="5">
    <source>
        <dbReference type="Pfam" id="PF01850"/>
    </source>
</evidence>
<name>A0ABY2S7F4_9PSEU</name>
<dbReference type="EMBL" id="SWMS01000005">
    <property type="protein sequence ID" value="TKG71401.1"/>
    <property type="molecule type" value="Genomic_DNA"/>
</dbReference>
<comment type="caution">
    <text evidence="6">The sequence shown here is derived from an EMBL/GenBank/DDBJ whole genome shotgun (WGS) entry which is preliminary data.</text>
</comment>
<dbReference type="InterPro" id="IPR002716">
    <property type="entry name" value="PIN_dom"/>
</dbReference>
<dbReference type="SUPFAM" id="SSF88723">
    <property type="entry name" value="PIN domain-like"/>
    <property type="match status" value="1"/>
</dbReference>
<evidence type="ECO:0000313" key="6">
    <source>
        <dbReference type="EMBL" id="TKG71401.1"/>
    </source>
</evidence>
<dbReference type="InterPro" id="IPR029060">
    <property type="entry name" value="PIN-like_dom_sf"/>
</dbReference>
<keyword evidence="3" id="KW-0378">Hydrolase</keyword>
<dbReference type="Proteomes" id="UP000309992">
    <property type="component" value="Unassembled WGS sequence"/>
</dbReference>
<keyword evidence="7" id="KW-1185">Reference proteome</keyword>
<accession>A0ABY2S7F4</accession>
<dbReference type="RefSeq" id="WP_112272018.1">
    <property type="nucleotide sequence ID" value="NZ_SWMS01000005.1"/>
</dbReference>
<keyword evidence="1" id="KW-0540">Nuclease</keyword>
<dbReference type="Gene3D" id="3.40.50.1010">
    <property type="entry name" value="5'-nuclease"/>
    <property type="match status" value="1"/>
</dbReference>
<evidence type="ECO:0000256" key="4">
    <source>
        <dbReference type="ARBA" id="ARBA00022842"/>
    </source>
</evidence>
<keyword evidence="4" id="KW-0460">Magnesium</keyword>
<sequence>MIYLDTSALVKLVVKEDETPELVSWLREHGGTRKGSSMLARVELPRAVRRGGDVAYLRAQLVLGDLLQLPMTAAVLDAAGSLPGPLRSLDAIHLASAMRVRAELQHLVAYDQRLLETARLAGLPIASPGAS</sequence>
<dbReference type="CDD" id="cd09874">
    <property type="entry name" value="PIN_MT3492-like"/>
    <property type="match status" value="1"/>
</dbReference>
<feature type="domain" description="PIN" evidence="5">
    <location>
        <begin position="2"/>
        <end position="119"/>
    </location>
</feature>
<organism evidence="6 7">
    <name type="scientific">Prauserella endophytica</name>
    <dbReference type="NCBI Taxonomy" id="1592324"/>
    <lineage>
        <taxon>Bacteria</taxon>
        <taxon>Bacillati</taxon>
        <taxon>Actinomycetota</taxon>
        <taxon>Actinomycetes</taxon>
        <taxon>Pseudonocardiales</taxon>
        <taxon>Pseudonocardiaceae</taxon>
        <taxon>Prauserella</taxon>
        <taxon>Prauserella coralliicola group</taxon>
    </lineage>
</organism>
<evidence type="ECO:0000256" key="1">
    <source>
        <dbReference type="ARBA" id="ARBA00022722"/>
    </source>
</evidence>